<dbReference type="InterPro" id="IPR007433">
    <property type="entry name" value="DUF481"/>
</dbReference>
<organism evidence="2 3">
    <name type="scientific">Thalassotalea euphylliae</name>
    <dbReference type="NCBI Taxonomy" id="1655234"/>
    <lineage>
        <taxon>Bacteria</taxon>
        <taxon>Pseudomonadati</taxon>
        <taxon>Pseudomonadota</taxon>
        <taxon>Gammaproteobacteria</taxon>
        <taxon>Alteromonadales</taxon>
        <taxon>Colwelliaceae</taxon>
        <taxon>Thalassotalea</taxon>
    </lineage>
</organism>
<keyword evidence="1" id="KW-0732">Signal</keyword>
<feature type="signal peptide" evidence="1">
    <location>
        <begin position="1"/>
        <end position="21"/>
    </location>
</feature>
<evidence type="ECO:0000313" key="3">
    <source>
        <dbReference type="Proteomes" id="UP000256899"/>
    </source>
</evidence>
<keyword evidence="3" id="KW-1185">Reference proteome</keyword>
<sequence length="264" mass="29758">MRNNLVAIALCSVGFSAATCAQEQPKAPEHEYKASAELGFLFKTGNSKSGDIKTAFDFEHKYDKWTSLLKANLLYRKTEVDVVDDQGNPDEDFETSDQKLNINAQTNYAMEADGKNYMYGSVGYIDDRFSSFDYQATVSAGWGKKWYETEKSSLFADIGPGFKRDRLRVTDTQAAENEDAFIVQAQALYTRSINEHVEFKQILRASQAFGSDENNVYRAETSITTKLIETLAMKFSFIVDHNTEVDEGKDKTDTETAITLVYSF</sequence>
<gene>
    <name evidence="2" type="ORF">DXX94_16160</name>
</gene>
<dbReference type="Proteomes" id="UP000256899">
    <property type="component" value="Unassembled WGS sequence"/>
</dbReference>
<dbReference type="AlphaFoldDB" id="A0A3E0U8B8"/>
<proteinExistence type="predicted"/>
<evidence type="ECO:0000313" key="2">
    <source>
        <dbReference type="EMBL" id="REL32132.1"/>
    </source>
</evidence>
<feature type="chain" id="PRO_5017824126" evidence="1">
    <location>
        <begin position="22"/>
        <end position="264"/>
    </location>
</feature>
<dbReference type="EMBL" id="QUOT01000001">
    <property type="protein sequence ID" value="REL32132.1"/>
    <property type="molecule type" value="Genomic_DNA"/>
</dbReference>
<name>A0A3E0U8B8_9GAMM</name>
<dbReference type="RefSeq" id="WP_116017476.1">
    <property type="nucleotide sequence ID" value="NZ_QUOT01000001.1"/>
</dbReference>
<comment type="caution">
    <text evidence="2">The sequence shown here is derived from an EMBL/GenBank/DDBJ whole genome shotgun (WGS) entry which is preliminary data.</text>
</comment>
<reference evidence="3" key="1">
    <citation type="submission" date="2018-08" db="EMBL/GenBank/DDBJ databases">
        <title>Thalassotalea euphylliae genome.</title>
        <authorList>
            <person name="Summers S."/>
            <person name="Rice S.A."/>
            <person name="Freckelton M.L."/>
            <person name="Nedved B.T."/>
            <person name="Hadfield M.G."/>
        </authorList>
    </citation>
    <scope>NUCLEOTIDE SEQUENCE [LARGE SCALE GENOMIC DNA]</scope>
    <source>
        <strain evidence="3">H3</strain>
    </source>
</reference>
<protein>
    <submittedName>
        <fullName evidence="2">DUF481 domain-containing protein</fullName>
    </submittedName>
</protein>
<dbReference type="Pfam" id="PF04338">
    <property type="entry name" value="DUF481"/>
    <property type="match status" value="1"/>
</dbReference>
<evidence type="ECO:0000256" key="1">
    <source>
        <dbReference type="SAM" id="SignalP"/>
    </source>
</evidence>
<accession>A0A3E0U8B8</accession>